<keyword evidence="4" id="KW-0489">Methyltransferase</keyword>
<keyword evidence="4" id="KW-0808">Transferase</keyword>
<dbReference type="GO" id="GO:0016779">
    <property type="term" value="F:nucleotidyltransferase activity"/>
    <property type="evidence" value="ECO:0007669"/>
    <property type="project" value="UniProtKB-KW"/>
</dbReference>
<feature type="region of interest" description="Disordered" evidence="2">
    <location>
        <begin position="1"/>
        <end position="43"/>
    </location>
</feature>
<keyword evidence="4" id="KW-0548">Nucleotidyltransferase</keyword>
<feature type="coiled-coil region" evidence="1">
    <location>
        <begin position="83"/>
        <end position="120"/>
    </location>
</feature>
<reference evidence="4 5" key="1">
    <citation type="submission" date="2023-07" db="EMBL/GenBank/DDBJ databases">
        <title>Sorghum-associated microbial communities from plants grown in Nebraska, USA.</title>
        <authorList>
            <person name="Schachtman D."/>
        </authorList>
    </citation>
    <scope>NUCLEOTIDE SEQUENCE [LARGE SCALE GENOMIC DNA]</scope>
    <source>
        <strain evidence="4 5">4138</strain>
    </source>
</reference>
<dbReference type="RefSeq" id="WP_310280707.1">
    <property type="nucleotide sequence ID" value="NZ_JAVDWR010000016.1"/>
</dbReference>
<name>A0ABU1W3B8_9GAMM</name>
<keyword evidence="1" id="KW-0175">Coiled coil</keyword>
<evidence type="ECO:0000256" key="2">
    <source>
        <dbReference type="SAM" id="MobiDB-lite"/>
    </source>
</evidence>
<feature type="transmembrane region" description="Helical" evidence="3">
    <location>
        <begin position="49"/>
        <end position="72"/>
    </location>
</feature>
<dbReference type="InterPro" id="IPR007470">
    <property type="entry name" value="HemX"/>
</dbReference>
<evidence type="ECO:0000256" key="1">
    <source>
        <dbReference type="SAM" id="Coils"/>
    </source>
</evidence>
<dbReference type="EC" id="2.1.1.107" evidence="4"/>
<dbReference type="Proteomes" id="UP001257909">
    <property type="component" value="Unassembled WGS sequence"/>
</dbReference>
<dbReference type="GO" id="GO:0004851">
    <property type="term" value="F:uroporphyrin-III C-methyltransferase activity"/>
    <property type="evidence" value="ECO:0007669"/>
    <property type="project" value="UniProtKB-EC"/>
</dbReference>
<organism evidence="4 5">
    <name type="scientific">Rheinheimera soli</name>
    <dbReference type="NCBI Taxonomy" id="443616"/>
    <lineage>
        <taxon>Bacteria</taxon>
        <taxon>Pseudomonadati</taxon>
        <taxon>Pseudomonadota</taxon>
        <taxon>Gammaproteobacteria</taxon>
        <taxon>Chromatiales</taxon>
        <taxon>Chromatiaceae</taxon>
        <taxon>Rheinheimera</taxon>
    </lineage>
</organism>
<dbReference type="PANTHER" id="PTHR38043">
    <property type="entry name" value="PROTEIN HEMX"/>
    <property type="match status" value="1"/>
</dbReference>
<dbReference type="EMBL" id="JAVDWR010000016">
    <property type="protein sequence ID" value="MDR7122471.1"/>
    <property type="molecule type" value="Genomic_DNA"/>
</dbReference>
<dbReference type="GO" id="GO:0032259">
    <property type="term" value="P:methylation"/>
    <property type="evidence" value="ECO:0007669"/>
    <property type="project" value="UniProtKB-KW"/>
</dbReference>
<evidence type="ECO:0000313" key="4">
    <source>
        <dbReference type="EMBL" id="MDR7122471.1"/>
    </source>
</evidence>
<keyword evidence="3" id="KW-0472">Membrane</keyword>
<proteinExistence type="predicted"/>
<gene>
    <name evidence="4" type="ORF">J2W69_003440</name>
</gene>
<dbReference type="Pfam" id="PF04375">
    <property type="entry name" value="HemX"/>
    <property type="match status" value="1"/>
</dbReference>
<comment type="caution">
    <text evidence="4">The sequence shown here is derived from an EMBL/GenBank/DDBJ whole genome shotgun (WGS) entry which is preliminary data.</text>
</comment>
<keyword evidence="3" id="KW-0812">Transmembrane</keyword>
<evidence type="ECO:0000256" key="3">
    <source>
        <dbReference type="SAM" id="Phobius"/>
    </source>
</evidence>
<keyword evidence="3" id="KW-1133">Transmembrane helix</keyword>
<dbReference type="PANTHER" id="PTHR38043:SF1">
    <property type="entry name" value="PROTEIN HEMX"/>
    <property type="match status" value="1"/>
</dbReference>
<keyword evidence="5" id="KW-1185">Reference proteome</keyword>
<protein>
    <submittedName>
        <fullName evidence="4">Uroporphyrin-3 C-methyltransferase</fullName>
        <ecNumber evidence="4">2.1.1.107</ecNumber>
    </submittedName>
</protein>
<accession>A0ABU1W3B8</accession>
<evidence type="ECO:0000313" key="5">
    <source>
        <dbReference type="Proteomes" id="UP001257909"/>
    </source>
</evidence>
<keyword evidence="4" id="KW-0238">DNA-binding</keyword>
<sequence length="379" mass="42559">MTDTPVAVTASESPLPHEPVKKEPIKNNSLNKEPPKSENPRPVKTGRAVACFSLLLNIVLVAAIVAAVWWLWPQWTAVQQQQLVLQQQQQQQTEQAKQQLQQLTDQVQQQMALVVDQQKQQETLDLQQQQALVQLQLESKKQLSNGRTWQLWQLQQLLQLAGQKIWLEQDMPAALRLLQGAEQQLALLQDSSMQPLRQAIQTDLAELQKSTVPDLAKIQLALTSLRKTVNDLPLRQSERVLDETPVVVVATEADWQDTLLHHWNSFWSSLVHVRPTQPEDLSVLTAGQQLSLRNTLQQQLLLAELAAMKYQPDLYQAALQQAMDTLQRYFAAADPQVSSASEQLVQLAGLAVAFPTPAALESTAVLDQVMRQSMVESSQ</sequence>
<dbReference type="GO" id="GO:0003677">
    <property type="term" value="F:DNA binding"/>
    <property type="evidence" value="ECO:0007669"/>
    <property type="project" value="UniProtKB-KW"/>
</dbReference>